<dbReference type="SUPFAM" id="SSF161098">
    <property type="entry name" value="MetI-like"/>
    <property type="match status" value="1"/>
</dbReference>
<evidence type="ECO:0000256" key="5">
    <source>
        <dbReference type="ARBA" id="ARBA00022989"/>
    </source>
</evidence>
<reference evidence="10" key="2">
    <citation type="submission" date="2024-06" db="EMBL/GenBank/DDBJ databases">
        <title>Caproicibacterium argilliputei sp. nov, a novel caproic acid producing anaerobic bacterium isolated from pit mud.</title>
        <authorList>
            <person name="Zeng C."/>
        </authorList>
    </citation>
    <scope>NUCLEOTIDE SEQUENCE [LARGE SCALE GENOMIC DNA]</scope>
    <source>
        <strain evidence="10">ZCY20-5</strain>
    </source>
</reference>
<evidence type="ECO:0000256" key="2">
    <source>
        <dbReference type="ARBA" id="ARBA00022448"/>
    </source>
</evidence>
<protein>
    <submittedName>
        <fullName evidence="9">Sugar ABC transporter permease</fullName>
    </submittedName>
</protein>
<dbReference type="EMBL" id="CP135996">
    <property type="protein sequence ID" value="WOC31538.1"/>
    <property type="molecule type" value="Genomic_DNA"/>
</dbReference>
<dbReference type="PANTHER" id="PTHR43227:SF3">
    <property type="entry name" value="BINDING-PROTEIN-DEPENDENT TRANSPORT SYSTEMS INNER MEMBRANE COMPONENT"/>
    <property type="match status" value="1"/>
</dbReference>
<reference evidence="10" key="3">
    <citation type="submission" date="2024-06" db="EMBL/GenBank/DDBJ databases">
        <authorList>
            <person name="Zeng C."/>
        </authorList>
    </citation>
    <scope>NUCLEOTIDE SEQUENCE [LARGE SCALE GENOMIC DNA]</scope>
    <source>
        <strain evidence="10">ZCY20-5</strain>
    </source>
</reference>
<feature type="transmembrane region" description="Helical" evidence="7">
    <location>
        <begin position="276"/>
        <end position="299"/>
    </location>
</feature>
<keyword evidence="2" id="KW-0813">Transport</keyword>
<evidence type="ECO:0000313" key="10">
    <source>
        <dbReference type="Proteomes" id="UP001300604"/>
    </source>
</evidence>
<dbReference type="PANTHER" id="PTHR43227">
    <property type="entry name" value="BLL4140 PROTEIN"/>
    <property type="match status" value="1"/>
</dbReference>
<keyword evidence="10" id="KW-1185">Reference proteome</keyword>
<dbReference type="RefSeq" id="WP_275846434.1">
    <property type="nucleotide sequence ID" value="NZ_CP135996.1"/>
</dbReference>
<proteinExistence type="predicted"/>
<organism evidence="9 10">
    <name type="scientific">Caproicibacterium argilliputei</name>
    <dbReference type="NCBI Taxonomy" id="3030016"/>
    <lineage>
        <taxon>Bacteria</taxon>
        <taxon>Bacillati</taxon>
        <taxon>Bacillota</taxon>
        <taxon>Clostridia</taxon>
        <taxon>Eubacteriales</taxon>
        <taxon>Oscillospiraceae</taxon>
        <taxon>Caproicibacterium</taxon>
    </lineage>
</organism>
<name>A0AA97D9J7_9FIRM</name>
<feature type="domain" description="ABC transmembrane type-1" evidence="8">
    <location>
        <begin position="81"/>
        <end position="300"/>
    </location>
</feature>
<feature type="transmembrane region" description="Helical" evidence="7">
    <location>
        <begin position="81"/>
        <end position="106"/>
    </location>
</feature>
<evidence type="ECO:0000256" key="7">
    <source>
        <dbReference type="SAM" id="Phobius"/>
    </source>
</evidence>
<evidence type="ECO:0000256" key="1">
    <source>
        <dbReference type="ARBA" id="ARBA00004651"/>
    </source>
</evidence>
<dbReference type="GO" id="GO:0055085">
    <property type="term" value="P:transmembrane transport"/>
    <property type="evidence" value="ECO:0007669"/>
    <property type="project" value="InterPro"/>
</dbReference>
<keyword evidence="5 7" id="KW-1133">Transmembrane helix</keyword>
<keyword evidence="3" id="KW-1003">Cell membrane</keyword>
<evidence type="ECO:0000256" key="4">
    <source>
        <dbReference type="ARBA" id="ARBA00022692"/>
    </source>
</evidence>
<evidence type="ECO:0000256" key="3">
    <source>
        <dbReference type="ARBA" id="ARBA00022475"/>
    </source>
</evidence>
<evidence type="ECO:0000259" key="8">
    <source>
        <dbReference type="PROSITE" id="PS50928"/>
    </source>
</evidence>
<dbReference type="InterPro" id="IPR035906">
    <property type="entry name" value="MetI-like_sf"/>
</dbReference>
<dbReference type="CDD" id="cd06261">
    <property type="entry name" value="TM_PBP2"/>
    <property type="match status" value="1"/>
</dbReference>
<feature type="transmembrane region" description="Helical" evidence="7">
    <location>
        <begin position="234"/>
        <end position="256"/>
    </location>
</feature>
<feature type="transmembrane region" description="Helical" evidence="7">
    <location>
        <begin position="20"/>
        <end position="39"/>
    </location>
</feature>
<dbReference type="Proteomes" id="UP001300604">
    <property type="component" value="Chromosome"/>
</dbReference>
<sequence>MKKKKKRGRTLESRQRAVGLLFIAPWAVGFIAFFAYDLVQTILFSFNKLTIKDGGGYTLQYVGGSNFNYALRSSAVFVQQLLSSTGTIVIDVPLIIFFSLFIAVLLNRQFKGRALVRAIFFIPVIMACPAITEALAVNMQNMMGGVSTAAVAATNSQQTTGFNITSITMALTDFGMPKQIIEYLIAAVGKLYEIVRNSGVQIIVFLAALQAIPKSMYEVAQIEGATGYETFWKITFPMVSPLILTNVVYTIVDLYAQSDIITLEQTTAFSQMNFGLSAAMCLISSAVICSIIGICGFLISRKVFYQS</sequence>
<dbReference type="GO" id="GO:0005886">
    <property type="term" value="C:plasma membrane"/>
    <property type="evidence" value="ECO:0007669"/>
    <property type="project" value="UniProtKB-SubCell"/>
</dbReference>
<evidence type="ECO:0000313" key="9">
    <source>
        <dbReference type="EMBL" id="WOC31538.1"/>
    </source>
</evidence>
<evidence type="ECO:0000256" key="6">
    <source>
        <dbReference type="ARBA" id="ARBA00023136"/>
    </source>
</evidence>
<accession>A0AA97D9J7</accession>
<dbReference type="InterPro" id="IPR050809">
    <property type="entry name" value="UgpAE/MalFG_permease"/>
</dbReference>
<feature type="transmembrane region" description="Helical" evidence="7">
    <location>
        <begin position="118"/>
        <end position="137"/>
    </location>
</feature>
<dbReference type="Gene3D" id="1.10.3720.10">
    <property type="entry name" value="MetI-like"/>
    <property type="match status" value="1"/>
</dbReference>
<gene>
    <name evidence="9" type="ORF">PXC00_09985</name>
</gene>
<dbReference type="KEGG" id="carl:PXC00_09985"/>
<dbReference type="PROSITE" id="PS50928">
    <property type="entry name" value="ABC_TM1"/>
    <property type="match status" value="1"/>
</dbReference>
<keyword evidence="6 7" id="KW-0472">Membrane</keyword>
<dbReference type="AlphaFoldDB" id="A0AA97D9J7"/>
<comment type="subcellular location">
    <subcellularLocation>
        <location evidence="1">Cell membrane</location>
        <topology evidence="1">Multi-pass membrane protein</topology>
    </subcellularLocation>
</comment>
<reference evidence="9 10" key="1">
    <citation type="submission" date="2024-06" db="EMBL/GenBank/DDBJ databases">
        <title>Caproicibacterium argilliputei sp. nov, a novel caproic acid producing anaerobic bacterium isolated from pit mud.</title>
        <authorList>
            <person name="Xia S."/>
        </authorList>
    </citation>
    <scope>NUCLEOTIDE SEQUENCE [LARGE SCALE GENOMIC DNA]</scope>
    <source>
        <strain evidence="9 10">ZCY20-5</strain>
    </source>
</reference>
<keyword evidence="4 7" id="KW-0812">Transmembrane</keyword>
<dbReference type="InterPro" id="IPR000515">
    <property type="entry name" value="MetI-like"/>
</dbReference>